<dbReference type="GO" id="GO:0030976">
    <property type="term" value="F:thiamine pyrophosphate binding"/>
    <property type="evidence" value="ECO:0007669"/>
    <property type="project" value="UniProtKB-UniRule"/>
</dbReference>
<evidence type="ECO:0000256" key="1">
    <source>
        <dbReference type="ARBA" id="ARBA00022679"/>
    </source>
</evidence>
<gene>
    <name evidence="6 10" type="primary">menD</name>
    <name evidence="10" type="ORF">RIF25_03505</name>
</gene>
<comment type="similarity">
    <text evidence="6">Belongs to the TPP enzyme family. MenD subfamily.</text>
</comment>
<feature type="domain" description="Menaquinone biosynthesis protein MenD middle" evidence="9">
    <location>
        <begin position="217"/>
        <end position="410"/>
    </location>
</feature>
<dbReference type="GO" id="GO:0030145">
    <property type="term" value="F:manganese ion binding"/>
    <property type="evidence" value="ECO:0007669"/>
    <property type="project" value="UniProtKB-UniRule"/>
</dbReference>
<comment type="subunit">
    <text evidence="6">Homodimer.</text>
</comment>
<name>A0AAE4FQK6_9CYAN</name>
<dbReference type="GO" id="GO:0009234">
    <property type="term" value="P:menaquinone biosynthetic process"/>
    <property type="evidence" value="ECO:0007669"/>
    <property type="project" value="InterPro"/>
</dbReference>
<comment type="function">
    <text evidence="6">Catalyzes the thiamine diphosphate-dependent decarboxylation of 2-oxoglutarate and the subsequent addition of the resulting succinic semialdehyde-thiamine pyrophosphate anion to isochorismate to yield 2-succinyl-5-enolpyruvyl-6-hydroxy-3-cyclohexene-1-carboxylate (SEPHCHC).</text>
</comment>
<dbReference type="SUPFAM" id="SSF52518">
    <property type="entry name" value="Thiamin diphosphate-binding fold (THDP-binding)"/>
    <property type="match status" value="2"/>
</dbReference>
<dbReference type="Gene3D" id="3.40.50.1220">
    <property type="entry name" value="TPP-binding domain"/>
    <property type="match status" value="1"/>
</dbReference>
<comment type="cofactor">
    <cofactor evidence="6">
        <name>Mg(2+)</name>
        <dbReference type="ChEBI" id="CHEBI:18420"/>
    </cofactor>
    <cofactor evidence="6">
        <name>Mn(2+)</name>
        <dbReference type="ChEBI" id="CHEBI:29035"/>
    </cofactor>
</comment>
<evidence type="ECO:0000313" key="11">
    <source>
        <dbReference type="Proteomes" id="UP001268256"/>
    </source>
</evidence>
<dbReference type="PANTHER" id="PTHR42916:SF1">
    <property type="entry name" value="PROTEIN PHYLLO, CHLOROPLASTIC"/>
    <property type="match status" value="1"/>
</dbReference>
<dbReference type="NCBIfam" id="TIGR00173">
    <property type="entry name" value="menD"/>
    <property type="match status" value="1"/>
</dbReference>
<proteinExistence type="inferred from homology"/>
<dbReference type="PANTHER" id="PTHR42916">
    <property type="entry name" value="2-SUCCINYL-5-ENOLPYRUVYL-6-HYDROXY-3-CYCLOHEXENE-1-CARBOXYLATE SYNTHASE"/>
    <property type="match status" value="1"/>
</dbReference>
<accession>A0AAE4FQK6</accession>
<keyword evidence="1 6" id="KW-0808">Transferase</keyword>
<evidence type="ECO:0000259" key="8">
    <source>
        <dbReference type="Pfam" id="PF02776"/>
    </source>
</evidence>
<evidence type="ECO:0000259" key="9">
    <source>
        <dbReference type="Pfam" id="PF16582"/>
    </source>
</evidence>
<keyword evidence="3 6" id="KW-0460">Magnesium</keyword>
<dbReference type="InterPro" id="IPR029061">
    <property type="entry name" value="THDP-binding"/>
</dbReference>
<evidence type="ECO:0000256" key="5">
    <source>
        <dbReference type="ARBA" id="ARBA00023211"/>
    </source>
</evidence>
<sequence>MQSRASNINSLWAWVLTETLVRLGLKTAVIAPGSRSGPLTVALAEHPKIAAIPILDERSASFFALGVARQSHQPVLVVCTSGTAAANFYPAIIEASLSHVPLLVFTADRPPELRDCHAGQAMDQTKLYGHFPRWQTELGLPSLDIDQLTYLRQTINQAWSMALMPTPGPVHINIPLREPLAPIPDSETAVFSETVDWSSFFQALQPPQFSYLIPQAIPWPTWSQTERGVIIAGPCQPAVPNAYAQAVFSLSQCLGWPILADALSPVRHFAKESAGVISLYDLLLRDQATAQALRPDHVIQLGELPTSKPLRTWLGKTNPARWIISPQPDNFDPLHGACQTLRCSLETLVSLIPQSESPQVSYAYHQAWIKAETRGQEKLLETFAAVDWLCEPKLAWFLSQTLPAETPIFVASSMPVRDVESVFPTNIKKFQFFFNRGVNGIDGTLSTALGVAWNNQPTVLITGDLALLHDTNGLLQNRWFQGSLTILLINNHGGGIFGHLPIRQAEHVFDAYFATPQQVNFQRLAQAYAVKHHLIGAWSELASHLNPLPQTGIHLLEVPCLRERDTQWRQQCLYPLLKEALAVEEAAE</sequence>
<reference evidence="11" key="1">
    <citation type="submission" date="2023-07" db="EMBL/GenBank/DDBJ databases">
        <authorList>
            <person name="Luz R."/>
            <person name="Cordeiro R."/>
            <person name="Fonseca A."/>
            <person name="Goncalves V."/>
        </authorList>
    </citation>
    <scope>NUCLEOTIDE SEQUENCE [LARGE SCALE GENOMIC DNA]</scope>
    <source>
        <strain evidence="11">BACA0444</strain>
    </source>
</reference>
<evidence type="ECO:0000256" key="3">
    <source>
        <dbReference type="ARBA" id="ARBA00022842"/>
    </source>
</evidence>
<dbReference type="Pfam" id="PF02775">
    <property type="entry name" value="TPP_enzyme_C"/>
    <property type="match status" value="1"/>
</dbReference>
<dbReference type="GO" id="GO:0070204">
    <property type="term" value="F:2-succinyl-5-enolpyruvyl-6-hydroxy-3-cyclohexene-1-carboxylic-acid synthase activity"/>
    <property type="evidence" value="ECO:0007669"/>
    <property type="project" value="UniProtKB-UniRule"/>
</dbReference>
<dbReference type="Proteomes" id="UP001268256">
    <property type="component" value="Unassembled WGS sequence"/>
</dbReference>
<dbReference type="GO" id="GO:0042372">
    <property type="term" value="P:phylloquinone biosynthetic process"/>
    <property type="evidence" value="ECO:0007669"/>
    <property type="project" value="UniProtKB-UniRule"/>
</dbReference>
<comment type="pathway">
    <text evidence="6">Quinol/quinone metabolism; 1,4-dihydroxy-2-naphthoate biosynthesis; 1,4-dihydroxy-2-naphthoate from chorismate: step 2/7.</text>
</comment>
<comment type="cofactor">
    <cofactor evidence="6">
        <name>thiamine diphosphate</name>
        <dbReference type="ChEBI" id="CHEBI:58937"/>
    </cofactor>
    <text evidence="6">Binds 1 thiamine pyrophosphate per subunit.</text>
</comment>
<protein>
    <recommendedName>
        <fullName evidence="6">2-succinyl-5-enolpyruvyl-6-hydroxy-3-cyclohexene-1-carboxylate synthase</fullName>
        <shortName evidence="6">SEPHCHC synthase</shortName>
        <ecNumber evidence="6">2.2.1.9</ecNumber>
    </recommendedName>
</protein>
<comment type="caution">
    <text evidence="10">The sequence shown here is derived from an EMBL/GenBank/DDBJ whole genome shotgun (WGS) entry which is preliminary data.</text>
</comment>
<comment type="catalytic activity">
    <reaction evidence="6">
        <text>isochorismate + 2-oxoglutarate + H(+) = 5-enolpyruvoyl-6-hydroxy-2-succinyl-cyclohex-3-ene-1-carboxylate + CO2</text>
        <dbReference type="Rhea" id="RHEA:25593"/>
        <dbReference type="ChEBI" id="CHEBI:15378"/>
        <dbReference type="ChEBI" id="CHEBI:16526"/>
        <dbReference type="ChEBI" id="CHEBI:16810"/>
        <dbReference type="ChEBI" id="CHEBI:29780"/>
        <dbReference type="ChEBI" id="CHEBI:58818"/>
        <dbReference type="EC" id="2.2.1.9"/>
    </reaction>
</comment>
<dbReference type="Pfam" id="PF02776">
    <property type="entry name" value="TPP_enzyme_N"/>
    <property type="match status" value="1"/>
</dbReference>
<comment type="pathway">
    <text evidence="6">Cofactor biosynthesis; phylloquinone biosynthesis.</text>
</comment>
<feature type="domain" description="Thiamine pyrophosphate enzyme N-terminal TPP-binding" evidence="8">
    <location>
        <begin position="15"/>
        <end position="126"/>
    </location>
</feature>
<organism evidence="10 11">
    <name type="scientific">Pseudocalidococcus azoricus BACA0444</name>
    <dbReference type="NCBI Taxonomy" id="2918990"/>
    <lineage>
        <taxon>Bacteria</taxon>
        <taxon>Bacillati</taxon>
        <taxon>Cyanobacteriota</taxon>
        <taxon>Cyanophyceae</taxon>
        <taxon>Acaryochloridales</taxon>
        <taxon>Thermosynechococcaceae</taxon>
        <taxon>Pseudocalidococcus</taxon>
        <taxon>Pseudocalidococcus azoricus</taxon>
    </lineage>
</organism>
<dbReference type="EC" id="2.2.1.9" evidence="6"/>
<dbReference type="InterPro" id="IPR004433">
    <property type="entry name" value="MenaQ_synth_MenD"/>
</dbReference>
<evidence type="ECO:0000313" key="10">
    <source>
        <dbReference type="EMBL" id="MDS3859868.1"/>
    </source>
</evidence>
<dbReference type="AlphaFoldDB" id="A0AAE4FQK6"/>
<evidence type="ECO:0000256" key="4">
    <source>
        <dbReference type="ARBA" id="ARBA00023052"/>
    </source>
</evidence>
<dbReference type="EMBL" id="JAVMIP010000002">
    <property type="protein sequence ID" value="MDS3859868.1"/>
    <property type="molecule type" value="Genomic_DNA"/>
</dbReference>
<dbReference type="CDD" id="cd02009">
    <property type="entry name" value="TPP_SHCHC_synthase"/>
    <property type="match status" value="1"/>
</dbReference>
<evidence type="ECO:0000256" key="2">
    <source>
        <dbReference type="ARBA" id="ARBA00022723"/>
    </source>
</evidence>
<dbReference type="GO" id="GO:0000287">
    <property type="term" value="F:magnesium ion binding"/>
    <property type="evidence" value="ECO:0007669"/>
    <property type="project" value="UniProtKB-UniRule"/>
</dbReference>
<dbReference type="Gene3D" id="3.40.50.970">
    <property type="match status" value="2"/>
</dbReference>
<dbReference type="InterPro" id="IPR032264">
    <property type="entry name" value="MenD_middle"/>
</dbReference>
<dbReference type="CDD" id="cd07037">
    <property type="entry name" value="TPP_PYR_MenD"/>
    <property type="match status" value="1"/>
</dbReference>
<keyword evidence="11" id="KW-1185">Reference proteome</keyword>
<keyword evidence="5 6" id="KW-0464">Manganese</keyword>
<dbReference type="Pfam" id="PF16582">
    <property type="entry name" value="TPP_enzyme_M_2"/>
    <property type="match status" value="1"/>
</dbReference>
<dbReference type="InterPro" id="IPR011766">
    <property type="entry name" value="TPP_enzyme_TPP-bd"/>
</dbReference>
<feature type="domain" description="Thiamine pyrophosphate enzyme TPP-binding" evidence="7">
    <location>
        <begin position="431"/>
        <end position="534"/>
    </location>
</feature>
<dbReference type="HAMAP" id="MF_01659">
    <property type="entry name" value="MenD"/>
    <property type="match status" value="1"/>
</dbReference>
<evidence type="ECO:0000259" key="7">
    <source>
        <dbReference type="Pfam" id="PF02775"/>
    </source>
</evidence>
<keyword evidence="4 6" id="KW-0786">Thiamine pyrophosphate</keyword>
<dbReference type="PIRSF" id="PIRSF004983">
    <property type="entry name" value="MenD"/>
    <property type="match status" value="1"/>
</dbReference>
<keyword evidence="2 6" id="KW-0479">Metal-binding</keyword>
<dbReference type="InterPro" id="IPR012001">
    <property type="entry name" value="Thiamin_PyroP_enz_TPP-bd_dom"/>
</dbReference>
<evidence type="ECO:0000256" key="6">
    <source>
        <dbReference type="HAMAP-Rule" id="MF_01659"/>
    </source>
</evidence>
<dbReference type="RefSeq" id="WP_322877169.1">
    <property type="nucleotide sequence ID" value="NZ_JAVMIP010000002.1"/>
</dbReference>